<evidence type="ECO:0000313" key="4">
    <source>
        <dbReference type="EMBL" id="KAB2346417.1"/>
    </source>
</evidence>
<dbReference type="InterPro" id="IPR038021">
    <property type="entry name" value="Putative_hydro-lyase"/>
</dbReference>
<sequence length="265" mass="28123">MSQALDQPSVLTPTQARALFRTGATTPTTSGWCRGYAQANLLAVPRELAFDALLFAHRNPGPCPLLDVTDPGDPHPRGVAPAADLRTDLPAYRIYENGTLLAEVADATEYWRPDLIGFLFGCSFSFEAALSAAGVPVRHIGQGRNVSMYVTNRPCVPAGRLSGPLVVSMRPVPPALVSTAIEVSARHPEMHGPPVHVGDPAELGIADLDRPDFGDAVEFAPDDVPVFWACGVTPQAVVMASKPAFAVTHSPGRMFITDHSDAAPL</sequence>
<gene>
    <name evidence="4" type="ORF">F8566_23380</name>
</gene>
<dbReference type="InterPro" id="IPR009906">
    <property type="entry name" value="D-Glu_cyclase"/>
</dbReference>
<dbReference type="Proteomes" id="UP000468735">
    <property type="component" value="Unassembled WGS sequence"/>
</dbReference>
<dbReference type="Gene3D" id="3.30.2040.10">
    <property type="entry name" value="PSTPO5379-like domain"/>
    <property type="match status" value="1"/>
</dbReference>
<evidence type="ECO:0000256" key="1">
    <source>
        <dbReference type="ARBA" id="ARBA00007896"/>
    </source>
</evidence>
<protein>
    <recommendedName>
        <fullName evidence="3">Putative hydro-lyase F8566_23380</fullName>
        <ecNumber evidence="3">4.2.1.-</ecNumber>
    </recommendedName>
</protein>
<dbReference type="InterPro" id="IPR016938">
    <property type="entry name" value="UPF0317"/>
</dbReference>
<dbReference type="EC" id="4.2.1.-" evidence="3"/>
<dbReference type="AlphaFoldDB" id="A0A6H9YNL9"/>
<evidence type="ECO:0000256" key="2">
    <source>
        <dbReference type="ARBA" id="ARBA00023239"/>
    </source>
</evidence>
<dbReference type="PIRSF" id="PIRSF029755">
    <property type="entry name" value="UCP029755"/>
    <property type="match status" value="1"/>
</dbReference>
<dbReference type="FunFam" id="3.30.2040.10:FF:000001">
    <property type="entry name" value="D-glutamate cyclase, mitochondrial"/>
    <property type="match status" value="1"/>
</dbReference>
<comment type="similarity">
    <text evidence="1 3">Belongs to the D-glutamate cyclase family.</text>
</comment>
<dbReference type="Gene3D" id="3.40.1640.10">
    <property type="entry name" value="PSTPO5379-like"/>
    <property type="match status" value="1"/>
</dbReference>
<accession>A0A6H9YNL9</accession>
<dbReference type="NCBIfam" id="NF003969">
    <property type="entry name" value="PRK05463.1"/>
    <property type="match status" value="1"/>
</dbReference>
<reference evidence="4 5" key="1">
    <citation type="submission" date="2019-09" db="EMBL/GenBank/DDBJ databases">
        <title>Actinomadura physcomitrii sp. nov., a novel actinomycete isolated from moss [Physcomitrium sphaericum (Ludw) Fuernr].</title>
        <authorList>
            <person name="Zhuang X."/>
            <person name="Liu C."/>
        </authorList>
    </citation>
    <scope>NUCLEOTIDE SEQUENCE [LARGE SCALE GENOMIC DNA]</scope>
    <source>
        <strain evidence="4 5">HMC1</strain>
    </source>
</reference>
<comment type="caution">
    <text evidence="4">The sequence shown here is derived from an EMBL/GenBank/DDBJ whole genome shotgun (WGS) entry which is preliminary data.</text>
</comment>
<dbReference type="Pfam" id="PF07286">
    <property type="entry name" value="D-Glu_cyclase"/>
    <property type="match status" value="1"/>
</dbReference>
<dbReference type="GO" id="GO:0016829">
    <property type="term" value="F:lyase activity"/>
    <property type="evidence" value="ECO:0007669"/>
    <property type="project" value="UniProtKB-KW"/>
</dbReference>
<name>A0A6H9YNL9_9ACTN</name>
<dbReference type="HAMAP" id="MF_01830">
    <property type="entry name" value="Hydro_lyase"/>
    <property type="match status" value="1"/>
</dbReference>
<keyword evidence="5" id="KW-1185">Reference proteome</keyword>
<dbReference type="PANTHER" id="PTHR32022">
    <property type="entry name" value="D-GLUTAMATE CYCLASE, MITOCHONDRIAL"/>
    <property type="match status" value="1"/>
</dbReference>
<dbReference type="SUPFAM" id="SSF160920">
    <property type="entry name" value="PSTPO5379-like"/>
    <property type="match status" value="1"/>
</dbReference>
<dbReference type="OrthoDB" id="149585at2"/>
<proteinExistence type="inferred from homology"/>
<dbReference type="PANTHER" id="PTHR32022:SF10">
    <property type="entry name" value="D-GLUTAMATE CYCLASE, MITOCHONDRIAL"/>
    <property type="match status" value="1"/>
</dbReference>
<dbReference type="RefSeq" id="WP_151563330.1">
    <property type="nucleotide sequence ID" value="NZ_WBMT01000011.1"/>
</dbReference>
<keyword evidence="2 3" id="KW-0456">Lyase</keyword>
<organism evidence="4 5">
    <name type="scientific">Actinomadura rudentiformis</name>
    <dbReference type="NCBI Taxonomy" id="359158"/>
    <lineage>
        <taxon>Bacteria</taxon>
        <taxon>Bacillati</taxon>
        <taxon>Actinomycetota</taxon>
        <taxon>Actinomycetes</taxon>
        <taxon>Streptosporangiales</taxon>
        <taxon>Thermomonosporaceae</taxon>
        <taxon>Actinomadura</taxon>
    </lineage>
</organism>
<evidence type="ECO:0000256" key="3">
    <source>
        <dbReference type="HAMAP-Rule" id="MF_01830"/>
    </source>
</evidence>
<evidence type="ECO:0000313" key="5">
    <source>
        <dbReference type="Proteomes" id="UP000468735"/>
    </source>
</evidence>
<dbReference type="EMBL" id="WBMT01000011">
    <property type="protein sequence ID" value="KAB2346417.1"/>
    <property type="molecule type" value="Genomic_DNA"/>
</dbReference>